<dbReference type="GO" id="GO:0016491">
    <property type="term" value="F:oxidoreductase activity"/>
    <property type="evidence" value="ECO:0007669"/>
    <property type="project" value="UniProtKB-KW"/>
</dbReference>
<dbReference type="Pfam" id="PF05368">
    <property type="entry name" value="NmrA"/>
    <property type="match status" value="1"/>
</dbReference>
<keyword evidence="2" id="KW-0560">Oxidoreductase</keyword>
<protein>
    <submittedName>
        <fullName evidence="4">NAD(P)-binding protein</fullName>
    </submittedName>
</protein>
<organism evidence="4 5">
    <name type="scientific">Dichomitus squalens</name>
    <dbReference type="NCBI Taxonomy" id="114155"/>
    <lineage>
        <taxon>Eukaryota</taxon>
        <taxon>Fungi</taxon>
        <taxon>Dikarya</taxon>
        <taxon>Basidiomycota</taxon>
        <taxon>Agaricomycotina</taxon>
        <taxon>Agaricomycetes</taxon>
        <taxon>Polyporales</taxon>
        <taxon>Polyporaceae</taxon>
        <taxon>Dichomitus</taxon>
    </lineage>
</organism>
<dbReference type="InterPro" id="IPR036291">
    <property type="entry name" value="NAD(P)-bd_dom_sf"/>
</dbReference>
<dbReference type="Gene3D" id="3.40.50.720">
    <property type="entry name" value="NAD(P)-binding Rossmann-like Domain"/>
    <property type="match status" value="1"/>
</dbReference>
<evidence type="ECO:0000313" key="4">
    <source>
        <dbReference type="EMBL" id="TBU52271.1"/>
    </source>
</evidence>
<sequence>MSSYKPLVLLIGATGQTGSSILKGLLDSGAVRVAALVRPSSISKPSTEVLRTSGVEIRAGDIKDSVDSLKKTLEGVDVLISAVGGPALGDQKDVVLAAEEAGVQRVVPCDFATPGAKGVRGVADIKFGIREYIQSLGVGYTFIDVGWWAQLYLPLPLRSNAPAQVKAGTWLICKDGSANNLVIDKGHIGTFVARIITDPRTLNKAVIAWDDEVTQIAAHEIGERVSGEGEELKKQRIYLKRGDYLASAAAAKDEVAKDPTNVGAYIKVAMSEYGHSLYVLQENTLENAKALGYLDARELYPDIPKFTLEDVAKDFYAEAEPGDIYTAYG</sequence>
<evidence type="ECO:0000256" key="2">
    <source>
        <dbReference type="ARBA" id="ARBA00023002"/>
    </source>
</evidence>
<evidence type="ECO:0000256" key="1">
    <source>
        <dbReference type="ARBA" id="ARBA00022857"/>
    </source>
</evidence>
<keyword evidence="1" id="KW-0521">NADP</keyword>
<dbReference type="EMBL" id="ML145259">
    <property type="protein sequence ID" value="TBU52271.1"/>
    <property type="molecule type" value="Genomic_DNA"/>
</dbReference>
<evidence type="ECO:0000259" key="3">
    <source>
        <dbReference type="Pfam" id="PF05368"/>
    </source>
</evidence>
<dbReference type="PANTHER" id="PTHR47706">
    <property type="entry name" value="NMRA-LIKE FAMILY PROTEIN"/>
    <property type="match status" value="1"/>
</dbReference>
<keyword evidence="5" id="KW-1185">Reference proteome</keyword>
<dbReference type="PANTHER" id="PTHR47706:SF9">
    <property type="entry name" value="NMRA-LIKE DOMAIN-CONTAINING PROTEIN-RELATED"/>
    <property type="match status" value="1"/>
</dbReference>
<proteinExistence type="predicted"/>
<accession>A0A4Q9PGK8</accession>
<dbReference type="OMA" id="PIPINIM"/>
<dbReference type="SUPFAM" id="SSF51735">
    <property type="entry name" value="NAD(P)-binding Rossmann-fold domains"/>
    <property type="match status" value="1"/>
</dbReference>
<dbReference type="Gene3D" id="3.90.25.10">
    <property type="entry name" value="UDP-galactose 4-epimerase, domain 1"/>
    <property type="match status" value="1"/>
</dbReference>
<gene>
    <name evidence="4" type="ORF">BD310DRAFT_862177</name>
</gene>
<dbReference type="AlphaFoldDB" id="A0A4Q9PGK8"/>
<reference evidence="4 5" key="1">
    <citation type="submission" date="2019-01" db="EMBL/GenBank/DDBJ databases">
        <title>Draft genome sequences of three monokaryotic isolates of the white-rot basidiomycete fungus Dichomitus squalens.</title>
        <authorList>
            <consortium name="DOE Joint Genome Institute"/>
            <person name="Lopez S.C."/>
            <person name="Andreopoulos B."/>
            <person name="Pangilinan J."/>
            <person name="Lipzen A."/>
            <person name="Riley R."/>
            <person name="Ahrendt S."/>
            <person name="Ng V."/>
            <person name="Barry K."/>
            <person name="Daum C."/>
            <person name="Grigoriev I.V."/>
            <person name="Hilden K.S."/>
            <person name="Makela M.R."/>
            <person name="de Vries R.P."/>
        </authorList>
    </citation>
    <scope>NUCLEOTIDE SEQUENCE [LARGE SCALE GENOMIC DNA]</scope>
    <source>
        <strain evidence="4 5">CBS 464.89</strain>
    </source>
</reference>
<evidence type="ECO:0000313" key="5">
    <source>
        <dbReference type="Proteomes" id="UP000292082"/>
    </source>
</evidence>
<dbReference type="InterPro" id="IPR008030">
    <property type="entry name" value="NmrA-like"/>
</dbReference>
<dbReference type="InterPro" id="IPR051609">
    <property type="entry name" value="NmrA/Isoflavone_reductase-like"/>
</dbReference>
<name>A0A4Q9PGK8_9APHY</name>
<dbReference type="Proteomes" id="UP000292082">
    <property type="component" value="Unassembled WGS sequence"/>
</dbReference>
<feature type="domain" description="NmrA-like" evidence="3">
    <location>
        <begin position="7"/>
        <end position="212"/>
    </location>
</feature>